<reference evidence="3" key="2">
    <citation type="journal article" date="2015" name="Data Brief">
        <title>Shoot transcriptome of the giant reed, Arundo donax.</title>
        <authorList>
            <person name="Barrero R.A."/>
            <person name="Guerrero F.D."/>
            <person name="Moolhuijzen P."/>
            <person name="Goolsby J.A."/>
            <person name="Tidwell J."/>
            <person name="Bellgard S.E."/>
            <person name="Bellgard M.I."/>
        </authorList>
    </citation>
    <scope>NUCLEOTIDE SEQUENCE</scope>
    <source>
        <tissue evidence="3">Shoot tissue taken approximately 20 cm above the soil surface</tissue>
    </source>
</reference>
<keyword evidence="2" id="KW-0812">Transmembrane</keyword>
<reference evidence="3" key="1">
    <citation type="submission" date="2014-09" db="EMBL/GenBank/DDBJ databases">
        <authorList>
            <person name="Magalhaes I.L.F."/>
            <person name="Oliveira U."/>
            <person name="Santos F.R."/>
            <person name="Vidigal T.H.D.A."/>
            <person name="Brescovit A.D."/>
            <person name="Santos A.J."/>
        </authorList>
    </citation>
    <scope>NUCLEOTIDE SEQUENCE</scope>
    <source>
        <tissue evidence="3">Shoot tissue taken approximately 20 cm above the soil surface</tissue>
    </source>
</reference>
<protein>
    <submittedName>
        <fullName evidence="3">Pco148653</fullName>
    </submittedName>
</protein>
<keyword evidence="2" id="KW-1133">Transmembrane helix</keyword>
<feature type="compositionally biased region" description="Low complexity" evidence="1">
    <location>
        <begin position="51"/>
        <end position="60"/>
    </location>
</feature>
<evidence type="ECO:0000256" key="2">
    <source>
        <dbReference type="SAM" id="Phobius"/>
    </source>
</evidence>
<evidence type="ECO:0000313" key="3">
    <source>
        <dbReference type="EMBL" id="JAD83280.1"/>
    </source>
</evidence>
<accession>A0A0A9DC97</accession>
<feature type="transmembrane region" description="Helical" evidence="2">
    <location>
        <begin position="12"/>
        <end position="30"/>
    </location>
</feature>
<proteinExistence type="predicted"/>
<dbReference type="AlphaFoldDB" id="A0A0A9DC97"/>
<sequence length="96" mass="10543">MAAAAGVGPQFIGVAAATLLAAVFVAAVLGRRRRAGRPWRKGSPPRRRPALRLLTAKAPPGTAERTSSSWAPGWLDLRWHTRWERMVVGFMLLRET</sequence>
<name>A0A0A9DC97_ARUDO</name>
<dbReference type="EMBL" id="GBRH01214615">
    <property type="protein sequence ID" value="JAD83280.1"/>
    <property type="molecule type" value="Transcribed_RNA"/>
</dbReference>
<feature type="region of interest" description="Disordered" evidence="1">
    <location>
        <begin position="35"/>
        <end position="69"/>
    </location>
</feature>
<feature type="compositionally biased region" description="Basic residues" evidence="1">
    <location>
        <begin position="35"/>
        <end position="50"/>
    </location>
</feature>
<organism evidence="3">
    <name type="scientific">Arundo donax</name>
    <name type="common">Giant reed</name>
    <name type="synonym">Donax arundinaceus</name>
    <dbReference type="NCBI Taxonomy" id="35708"/>
    <lineage>
        <taxon>Eukaryota</taxon>
        <taxon>Viridiplantae</taxon>
        <taxon>Streptophyta</taxon>
        <taxon>Embryophyta</taxon>
        <taxon>Tracheophyta</taxon>
        <taxon>Spermatophyta</taxon>
        <taxon>Magnoliopsida</taxon>
        <taxon>Liliopsida</taxon>
        <taxon>Poales</taxon>
        <taxon>Poaceae</taxon>
        <taxon>PACMAD clade</taxon>
        <taxon>Arundinoideae</taxon>
        <taxon>Arundineae</taxon>
        <taxon>Arundo</taxon>
    </lineage>
</organism>
<evidence type="ECO:0000256" key="1">
    <source>
        <dbReference type="SAM" id="MobiDB-lite"/>
    </source>
</evidence>
<keyword evidence="2" id="KW-0472">Membrane</keyword>